<dbReference type="AlphaFoldDB" id="A0A5J5IAA8"/>
<evidence type="ECO:0000256" key="2">
    <source>
        <dbReference type="ARBA" id="ARBA00007886"/>
    </source>
</evidence>
<proteinExistence type="inferred from homology"/>
<keyword evidence="4" id="KW-0732">Signal</keyword>
<feature type="domain" description="Spore germination GerAC-like C-terminal" evidence="8">
    <location>
        <begin position="223"/>
        <end position="388"/>
    </location>
</feature>
<comment type="caution">
    <text evidence="10">The sequence shown here is derived from an EMBL/GenBank/DDBJ whole genome shotgun (WGS) entry which is preliminary data.</text>
</comment>
<accession>A0A5J5IAA8</accession>
<organism evidence="10 11">
    <name type="scientific">Niallia endozanthoxylica</name>
    <dbReference type="NCBI Taxonomy" id="2036016"/>
    <lineage>
        <taxon>Bacteria</taxon>
        <taxon>Bacillati</taxon>
        <taxon>Bacillota</taxon>
        <taxon>Bacilli</taxon>
        <taxon>Bacillales</taxon>
        <taxon>Bacillaceae</taxon>
        <taxon>Niallia</taxon>
    </lineage>
</organism>
<dbReference type="PANTHER" id="PTHR35789:SF1">
    <property type="entry name" value="SPORE GERMINATION PROTEIN B3"/>
    <property type="match status" value="1"/>
</dbReference>
<evidence type="ECO:0000256" key="1">
    <source>
        <dbReference type="ARBA" id="ARBA00004635"/>
    </source>
</evidence>
<dbReference type="InterPro" id="IPR038501">
    <property type="entry name" value="Spore_GerAC_C_sf"/>
</dbReference>
<keyword evidence="6" id="KW-0564">Palmitate</keyword>
<reference evidence="10 11" key="1">
    <citation type="submission" date="2019-09" db="EMBL/GenBank/DDBJ databases">
        <title>Whole genome sequences of isolates from the Mars Exploration Rovers.</title>
        <authorList>
            <person name="Seuylemezian A."/>
            <person name="Vaishampayan P."/>
        </authorList>
    </citation>
    <scope>NUCLEOTIDE SEQUENCE [LARGE SCALE GENOMIC DNA]</scope>
    <source>
        <strain evidence="10 11">MER_TA_151</strain>
    </source>
</reference>
<dbReference type="RefSeq" id="WP_150438047.1">
    <property type="nucleotide sequence ID" value="NZ_VYKL01000004.1"/>
</dbReference>
<protein>
    <submittedName>
        <fullName evidence="10">Ger(X)C family spore germination protein</fullName>
    </submittedName>
</protein>
<evidence type="ECO:0000256" key="3">
    <source>
        <dbReference type="ARBA" id="ARBA00022544"/>
    </source>
</evidence>
<dbReference type="Gene3D" id="3.30.300.210">
    <property type="entry name" value="Nutrient germinant receptor protein C, domain 3"/>
    <property type="match status" value="1"/>
</dbReference>
<evidence type="ECO:0000259" key="8">
    <source>
        <dbReference type="Pfam" id="PF05504"/>
    </source>
</evidence>
<evidence type="ECO:0000259" key="9">
    <source>
        <dbReference type="Pfam" id="PF25198"/>
    </source>
</evidence>
<dbReference type="Pfam" id="PF25198">
    <property type="entry name" value="Spore_GerAC_N"/>
    <property type="match status" value="1"/>
</dbReference>
<dbReference type="GO" id="GO:0016020">
    <property type="term" value="C:membrane"/>
    <property type="evidence" value="ECO:0007669"/>
    <property type="project" value="UniProtKB-SubCell"/>
</dbReference>
<evidence type="ECO:0000256" key="4">
    <source>
        <dbReference type="ARBA" id="ARBA00022729"/>
    </source>
</evidence>
<evidence type="ECO:0000313" key="11">
    <source>
        <dbReference type="Proteomes" id="UP000326671"/>
    </source>
</evidence>
<evidence type="ECO:0000256" key="5">
    <source>
        <dbReference type="ARBA" id="ARBA00023136"/>
    </source>
</evidence>
<comment type="similarity">
    <text evidence="2">Belongs to the GerABKC lipoprotein family.</text>
</comment>
<keyword evidence="11" id="KW-1185">Reference proteome</keyword>
<evidence type="ECO:0000256" key="6">
    <source>
        <dbReference type="ARBA" id="ARBA00023139"/>
    </source>
</evidence>
<keyword evidence="3" id="KW-0309">Germination</keyword>
<dbReference type="Gene3D" id="6.20.190.10">
    <property type="entry name" value="Nutrient germinant receptor protein C, domain 1"/>
    <property type="match status" value="1"/>
</dbReference>
<dbReference type="InterPro" id="IPR046953">
    <property type="entry name" value="Spore_GerAC-like_C"/>
</dbReference>
<dbReference type="PROSITE" id="PS51257">
    <property type="entry name" value="PROKAR_LIPOPROTEIN"/>
    <property type="match status" value="1"/>
</dbReference>
<dbReference type="Proteomes" id="UP000326671">
    <property type="component" value="Unassembled WGS sequence"/>
</dbReference>
<keyword evidence="7" id="KW-0449">Lipoprotein</keyword>
<dbReference type="InterPro" id="IPR008844">
    <property type="entry name" value="Spore_GerAC-like"/>
</dbReference>
<comment type="subcellular location">
    <subcellularLocation>
        <location evidence="1">Membrane</location>
        <topology evidence="1">Lipid-anchor</topology>
    </subcellularLocation>
</comment>
<feature type="domain" description="Spore germination protein N-terminal" evidence="9">
    <location>
        <begin position="32"/>
        <end position="205"/>
    </location>
</feature>
<dbReference type="GO" id="GO:0009847">
    <property type="term" value="P:spore germination"/>
    <property type="evidence" value="ECO:0007669"/>
    <property type="project" value="InterPro"/>
</dbReference>
<dbReference type="Pfam" id="PF05504">
    <property type="entry name" value="Spore_GerAC"/>
    <property type="match status" value="1"/>
</dbReference>
<dbReference type="EMBL" id="VYKL01000004">
    <property type="protein sequence ID" value="KAA9031581.1"/>
    <property type="molecule type" value="Genomic_DNA"/>
</dbReference>
<evidence type="ECO:0000256" key="7">
    <source>
        <dbReference type="ARBA" id="ARBA00023288"/>
    </source>
</evidence>
<name>A0A5J5IAA8_9BACI</name>
<dbReference type="OrthoDB" id="9816067at2"/>
<dbReference type="InterPro" id="IPR057336">
    <property type="entry name" value="GerAC_N"/>
</dbReference>
<evidence type="ECO:0000313" key="10">
    <source>
        <dbReference type="EMBL" id="KAA9031581.1"/>
    </source>
</evidence>
<sequence>MMERGNGQYFVKRIPLVLSICMSIFVLSGCWDRVEVNDLAIITGAAIDKGGDNQIELSLQIFIPKTLGSGGGQAGGSGGGKMTVTASQTGKNIADALSKLQGKIPREIFWGQCKVFVIGEELAKQGIQEQMDFLLRHPEPRGRAYVYVSEGKAKTILEVVPNLERYSAEVLREITNYRIGMQITLQDVDEMLTGIAPAVALPYVHIEKEQTSEGKSLKYVHIDGTAVFHKDQMVGILTEAETRGVLWLRDEIRGYTVNVGIEGEEGLVSLNPVAARVHLNPQIEGDKWKMTVDVDTEGAIVQNETNINFHDPKLLKKVEHAYQKSIETRIEEALNQIQHKLHADIVGFSKEFYRKYPNEWKRVENRWDEMFSEMDITINVMAHIRRDGYINEPGAMTKEEVKEK</sequence>
<dbReference type="NCBIfam" id="TIGR02887">
    <property type="entry name" value="spore_ger_x_C"/>
    <property type="match status" value="1"/>
</dbReference>
<keyword evidence="5" id="KW-0472">Membrane</keyword>
<gene>
    <name evidence="10" type="ORF">F4V44_00605</name>
</gene>
<dbReference type="PANTHER" id="PTHR35789">
    <property type="entry name" value="SPORE GERMINATION PROTEIN B3"/>
    <property type="match status" value="1"/>
</dbReference>